<sequence>MEKWRGSAGVCINESGKLLMVLQGKPDERKTWSVPSGGCEGEETFAACCVREVWEETGYMVEMEEKIKVKNGSNPNIPIDYEVHYFSVKIIGGKMQIQDPDKLIHEIAWKTMDEIKELELSFPEDLEFLAEWMLQNSITS</sequence>
<proteinExistence type="predicted"/>
<dbReference type="GO" id="GO:0016787">
    <property type="term" value="F:hydrolase activity"/>
    <property type="evidence" value="ECO:0007669"/>
    <property type="project" value="UniProtKB-KW"/>
</dbReference>
<dbReference type="InterPro" id="IPR000086">
    <property type="entry name" value="NUDIX_hydrolase_dom"/>
</dbReference>
<protein>
    <submittedName>
        <fullName evidence="4">NUDIX hydrolase</fullName>
    </submittedName>
</protein>
<accession>A0A7C8KT26</accession>
<gene>
    <name evidence="4" type="ORF">F9U64_06435</name>
</gene>
<dbReference type="InterPro" id="IPR020084">
    <property type="entry name" value="NUDIX_hydrolase_CS"/>
</dbReference>
<evidence type="ECO:0000313" key="5">
    <source>
        <dbReference type="Proteomes" id="UP000480246"/>
    </source>
</evidence>
<dbReference type="RefSeq" id="WP_153402176.1">
    <property type="nucleotide sequence ID" value="NZ_ML762426.1"/>
</dbReference>
<dbReference type="Pfam" id="PF00293">
    <property type="entry name" value="NUDIX"/>
    <property type="match status" value="1"/>
</dbReference>
<dbReference type="Gene3D" id="3.90.79.10">
    <property type="entry name" value="Nucleoside Triphosphate Pyrophosphohydrolase"/>
    <property type="match status" value="1"/>
</dbReference>
<feature type="domain" description="Nudix hydrolase" evidence="3">
    <location>
        <begin position="3"/>
        <end position="135"/>
    </location>
</feature>
<dbReference type="PANTHER" id="PTHR43046:SF2">
    <property type="entry name" value="8-OXO-DGTP DIPHOSPHATASE-RELATED"/>
    <property type="match status" value="1"/>
</dbReference>
<evidence type="ECO:0000313" key="4">
    <source>
        <dbReference type="EMBL" id="KAB8138079.1"/>
    </source>
</evidence>
<keyword evidence="5" id="KW-1185">Reference proteome</keyword>
<dbReference type="PROSITE" id="PS51462">
    <property type="entry name" value="NUDIX"/>
    <property type="match status" value="1"/>
</dbReference>
<dbReference type="Proteomes" id="UP000480246">
    <property type="component" value="Unassembled WGS sequence"/>
</dbReference>
<dbReference type="PROSITE" id="PS00893">
    <property type="entry name" value="NUDIX_BOX"/>
    <property type="match status" value="1"/>
</dbReference>
<name>A0A7C8KT26_9BACI</name>
<organism evidence="4 5">
    <name type="scientific">Gracilibacillus oryzae</name>
    <dbReference type="NCBI Taxonomy" id="1672701"/>
    <lineage>
        <taxon>Bacteria</taxon>
        <taxon>Bacillati</taxon>
        <taxon>Bacillota</taxon>
        <taxon>Bacilli</taxon>
        <taxon>Bacillales</taxon>
        <taxon>Bacillaceae</taxon>
        <taxon>Gracilibacillus</taxon>
    </lineage>
</organism>
<keyword evidence="2 4" id="KW-0378">Hydrolase</keyword>
<reference evidence="4 5" key="1">
    <citation type="submission" date="2019-10" db="EMBL/GenBank/DDBJ databases">
        <title>Gracilibacillus sp. nov. isolated from rice seeds.</title>
        <authorList>
            <person name="He S."/>
        </authorList>
    </citation>
    <scope>NUCLEOTIDE SEQUENCE [LARGE SCALE GENOMIC DNA]</scope>
    <source>
        <strain evidence="4 5">TD8</strain>
    </source>
</reference>
<dbReference type="EMBL" id="WEID01000028">
    <property type="protein sequence ID" value="KAB8138079.1"/>
    <property type="molecule type" value="Genomic_DNA"/>
</dbReference>
<evidence type="ECO:0000256" key="2">
    <source>
        <dbReference type="ARBA" id="ARBA00022801"/>
    </source>
</evidence>
<dbReference type="AlphaFoldDB" id="A0A7C8KT26"/>
<evidence type="ECO:0000259" key="3">
    <source>
        <dbReference type="PROSITE" id="PS51462"/>
    </source>
</evidence>
<comment type="cofactor">
    <cofactor evidence="1">
        <name>Mg(2+)</name>
        <dbReference type="ChEBI" id="CHEBI:18420"/>
    </cofactor>
</comment>
<dbReference type="OrthoDB" id="9804563at2"/>
<dbReference type="SUPFAM" id="SSF55811">
    <property type="entry name" value="Nudix"/>
    <property type="match status" value="1"/>
</dbReference>
<dbReference type="CDD" id="cd02883">
    <property type="entry name" value="NUDIX_Hydrolase"/>
    <property type="match status" value="1"/>
</dbReference>
<comment type="caution">
    <text evidence="4">The sequence shown here is derived from an EMBL/GenBank/DDBJ whole genome shotgun (WGS) entry which is preliminary data.</text>
</comment>
<dbReference type="PANTHER" id="PTHR43046">
    <property type="entry name" value="GDP-MANNOSE MANNOSYL HYDROLASE"/>
    <property type="match status" value="1"/>
</dbReference>
<evidence type="ECO:0000256" key="1">
    <source>
        <dbReference type="ARBA" id="ARBA00001946"/>
    </source>
</evidence>
<dbReference type="InterPro" id="IPR015797">
    <property type="entry name" value="NUDIX_hydrolase-like_dom_sf"/>
</dbReference>